<dbReference type="InterPro" id="IPR003808">
    <property type="entry name" value="Fe-S_metab-assoc_dom"/>
</dbReference>
<dbReference type="STRING" id="69332.A0A388L7H9"/>
<dbReference type="Proteomes" id="UP000265515">
    <property type="component" value="Unassembled WGS sequence"/>
</dbReference>
<proteinExistence type="predicted"/>
<dbReference type="GO" id="GO:0016226">
    <property type="term" value="P:iron-sulfur cluster assembly"/>
    <property type="evidence" value="ECO:0007669"/>
    <property type="project" value="TreeGrafter"/>
</dbReference>
<organism evidence="3 4">
    <name type="scientific">Chara braunii</name>
    <name type="common">Braun's stonewort</name>
    <dbReference type="NCBI Taxonomy" id="69332"/>
    <lineage>
        <taxon>Eukaryota</taxon>
        <taxon>Viridiplantae</taxon>
        <taxon>Streptophyta</taxon>
        <taxon>Charophyceae</taxon>
        <taxon>Charales</taxon>
        <taxon>Characeae</taxon>
        <taxon>Chara</taxon>
    </lineage>
</organism>
<dbReference type="SUPFAM" id="SSF82649">
    <property type="entry name" value="SufE/NifU"/>
    <property type="match status" value="1"/>
</dbReference>
<dbReference type="InterPro" id="IPR036065">
    <property type="entry name" value="BolA-like_sf"/>
</dbReference>
<sequence length="443" mass="46117">MAAAMVGCVDHVSRLTSGALTPGPGVLQLRSGVLRGSQPPPQPPAAVGALSVRSAPVPASPPACCSSSSAVLRRARALSAASSSYSGGGFCAETFRAAAAASLARVAPTSTSSRTGHQLGANGGASVGPRIVCLQAVEELPANLQSIVKGFQAVPDPMARYQQLLYYATKLEPLPAELHLPQYKVKGCVSQVWVVPTLREDGTVHFRADSDSALTKGLAALLVGGLSGSRPEDIIRISPDFIELLGLKQKLTPSRNNGFLNMLVTMQKLTLELYMEAEGRKNAGASDGTDDDVGNVAREVMGSAANSNENGSGGRGGDQGERPGRENGGGTVEREVVGQQQSVAAAAASSSGRPVFESMKRKIEASLRPSLLEIEDQSSEHSGHAGVASSAGKETHFTVKVVSEEFEGKSSVKRHRLIYDLLDEEFASGLHALSLITKAPSEV</sequence>
<feature type="region of interest" description="Disordered" evidence="1">
    <location>
        <begin position="303"/>
        <end position="331"/>
    </location>
</feature>
<dbReference type="PANTHER" id="PTHR46230">
    <property type="match status" value="1"/>
</dbReference>
<evidence type="ECO:0000256" key="1">
    <source>
        <dbReference type="SAM" id="MobiDB-lite"/>
    </source>
</evidence>
<feature type="domain" description="Fe-S metabolism associated" evidence="2">
    <location>
        <begin position="149"/>
        <end position="268"/>
    </location>
</feature>
<dbReference type="PANTHER" id="PTHR46230:SF3">
    <property type="entry name" value="SUFE-LIKE PROTEIN 1, CHLOROPLASTIC_MITOCHONDRIAL"/>
    <property type="match status" value="1"/>
</dbReference>
<dbReference type="EMBL" id="BFEA01000291">
    <property type="protein sequence ID" value="GBG78281.1"/>
    <property type="molecule type" value="Genomic_DNA"/>
</dbReference>
<dbReference type="Gene3D" id="3.30.300.90">
    <property type="entry name" value="BolA-like"/>
    <property type="match status" value="1"/>
</dbReference>
<dbReference type="Gene3D" id="3.90.1010.10">
    <property type="match status" value="1"/>
</dbReference>
<protein>
    <recommendedName>
        <fullName evidence="2">Fe-S metabolism associated domain-containing protein</fullName>
    </recommendedName>
</protein>
<accession>A0A388L7H9</accession>
<comment type="caution">
    <text evidence="3">The sequence shown here is derived from an EMBL/GenBank/DDBJ whole genome shotgun (WGS) entry which is preliminary data.</text>
</comment>
<dbReference type="InterPro" id="IPR002634">
    <property type="entry name" value="BolA"/>
</dbReference>
<keyword evidence="4" id="KW-1185">Reference proteome</keyword>
<evidence type="ECO:0000259" key="2">
    <source>
        <dbReference type="Pfam" id="PF02657"/>
    </source>
</evidence>
<gene>
    <name evidence="3" type="ORF">CBR_g26312</name>
</gene>
<dbReference type="Pfam" id="PF02657">
    <property type="entry name" value="SufE"/>
    <property type="match status" value="1"/>
</dbReference>
<evidence type="ECO:0000313" key="3">
    <source>
        <dbReference type="EMBL" id="GBG78281.1"/>
    </source>
</evidence>
<dbReference type="OMA" id="PAEMESM"/>
<reference evidence="3 4" key="1">
    <citation type="journal article" date="2018" name="Cell">
        <title>The Chara Genome: Secondary Complexity and Implications for Plant Terrestrialization.</title>
        <authorList>
            <person name="Nishiyama T."/>
            <person name="Sakayama H."/>
            <person name="Vries J.D."/>
            <person name="Buschmann H."/>
            <person name="Saint-Marcoux D."/>
            <person name="Ullrich K.K."/>
            <person name="Haas F.B."/>
            <person name="Vanderstraeten L."/>
            <person name="Becker D."/>
            <person name="Lang D."/>
            <person name="Vosolsobe S."/>
            <person name="Rombauts S."/>
            <person name="Wilhelmsson P.K.I."/>
            <person name="Janitza P."/>
            <person name="Kern R."/>
            <person name="Heyl A."/>
            <person name="Rumpler F."/>
            <person name="Villalobos L.I.A.C."/>
            <person name="Clay J.M."/>
            <person name="Skokan R."/>
            <person name="Toyoda A."/>
            <person name="Suzuki Y."/>
            <person name="Kagoshima H."/>
            <person name="Schijlen E."/>
            <person name="Tajeshwar N."/>
            <person name="Catarino B."/>
            <person name="Hetherington A.J."/>
            <person name="Saltykova A."/>
            <person name="Bonnot C."/>
            <person name="Breuninger H."/>
            <person name="Symeonidi A."/>
            <person name="Radhakrishnan G.V."/>
            <person name="Van Nieuwerburgh F."/>
            <person name="Deforce D."/>
            <person name="Chang C."/>
            <person name="Karol K.G."/>
            <person name="Hedrich R."/>
            <person name="Ulvskov P."/>
            <person name="Glockner G."/>
            <person name="Delwiche C.F."/>
            <person name="Petrasek J."/>
            <person name="Van de Peer Y."/>
            <person name="Friml J."/>
            <person name="Beilby M."/>
            <person name="Dolan L."/>
            <person name="Kohara Y."/>
            <person name="Sugano S."/>
            <person name="Fujiyama A."/>
            <person name="Delaux P.-M."/>
            <person name="Quint M."/>
            <person name="TheiBen G."/>
            <person name="Hagemann M."/>
            <person name="Harholt J."/>
            <person name="Dunand C."/>
            <person name="Zachgo S."/>
            <person name="Langdale J."/>
            <person name="Maumus F."/>
            <person name="Straeten D.V.D."/>
            <person name="Gould S.B."/>
            <person name="Rensing S.A."/>
        </authorList>
    </citation>
    <scope>NUCLEOTIDE SEQUENCE [LARGE SCALE GENOMIC DNA]</scope>
    <source>
        <strain evidence="3 4">S276</strain>
    </source>
</reference>
<dbReference type="Gramene" id="GBG78281">
    <property type="protein sequence ID" value="GBG78281"/>
    <property type="gene ID" value="CBR_g26312"/>
</dbReference>
<dbReference type="SUPFAM" id="SSF82657">
    <property type="entry name" value="BolA-like"/>
    <property type="match status" value="1"/>
</dbReference>
<dbReference type="OrthoDB" id="411584at2759"/>
<evidence type="ECO:0000313" key="4">
    <source>
        <dbReference type="Proteomes" id="UP000265515"/>
    </source>
</evidence>
<dbReference type="AlphaFoldDB" id="A0A388L7H9"/>
<name>A0A388L7H9_CHABU</name>
<dbReference type="Pfam" id="PF01722">
    <property type="entry name" value="BolA"/>
    <property type="match status" value="1"/>
</dbReference>